<dbReference type="Gene3D" id="1.20.140.10">
    <property type="entry name" value="Butyryl-CoA Dehydrogenase, subunit A, domain 3"/>
    <property type="match status" value="1"/>
</dbReference>
<evidence type="ECO:0000256" key="3">
    <source>
        <dbReference type="ARBA" id="ARBA00023002"/>
    </source>
</evidence>
<protein>
    <submittedName>
        <fullName evidence="5">Unannotated protein</fullName>
    </submittedName>
</protein>
<feature type="domain" description="Acyl-CoA dehydrogenase/oxidase C-terminal" evidence="4">
    <location>
        <begin position="194"/>
        <end position="301"/>
    </location>
</feature>
<name>A0A6J7GFW3_9ZZZZ</name>
<evidence type="ECO:0000256" key="2">
    <source>
        <dbReference type="ARBA" id="ARBA00022827"/>
    </source>
</evidence>
<keyword evidence="1" id="KW-0285">Flavoprotein</keyword>
<evidence type="ECO:0000256" key="1">
    <source>
        <dbReference type="ARBA" id="ARBA00022630"/>
    </source>
</evidence>
<gene>
    <name evidence="5" type="ORF">UFOPK3495_01345</name>
</gene>
<dbReference type="InterPro" id="IPR036250">
    <property type="entry name" value="AcylCo_DH-like_C"/>
</dbReference>
<organism evidence="5">
    <name type="scientific">freshwater metagenome</name>
    <dbReference type="NCBI Taxonomy" id="449393"/>
    <lineage>
        <taxon>unclassified sequences</taxon>
        <taxon>metagenomes</taxon>
        <taxon>ecological metagenomes</taxon>
    </lineage>
</organism>
<dbReference type="InterPro" id="IPR009075">
    <property type="entry name" value="AcylCo_DH/oxidase_C"/>
</dbReference>
<dbReference type="Pfam" id="PF00441">
    <property type="entry name" value="Acyl-CoA_dh_1"/>
    <property type="match status" value="1"/>
</dbReference>
<dbReference type="EMBL" id="CAFBMC010000088">
    <property type="protein sequence ID" value="CAB4907251.1"/>
    <property type="molecule type" value="Genomic_DNA"/>
</dbReference>
<sequence length="344" mass="36633">MSLLDWELTEERQSLHRALNEMCSRSVGSLQQTLIDAGIPWIGLPESAGGSGGDAFDAAIALQTLSSNSADAIGVDTGLVANWALARHSLSCDRSLIATAADPRNTLVGSRTGAGELLISGTAFQVPADERIKYLLLATDQDLALVSLGSGTLDLDENLAGEARATIRFENAAVTLHAALASDFTPIDLLARLALARAIQSCGAMTALRDLCVSYARTREQFGKPISDQQVIAHKLAEISELTLMTQAAVATALASETTLNCAIAKSVAGRCARKASMLAHQVHGAMGMSQEYHLGALTTRLWSWTEEAGRPEFWNLSIGKTFLEQPNPRLWDSIVNGMKGSNE</sequence>
<keyword evidence="2" id="KW-0274">FAD</keyword>
<evidence type="ECO:0000313" key="5">
    <source>
        <dbReference type="EMBL" id="CAB4907251.1"/>
    </source>
</evidence>
<keyword evidence="3" id="KW-0560">Oxidoreductase</keyword>
<dbReference type="AlphaFoldDB" id="A0A6J7GFW3"/>
<dbReference type="PANTHER" id="PTHR43884">
    <property type="entry name" value="ACYL-COA DEHYDROGENASE"/>
    <property type="match status" value="1"/>
</dbReference>
<dbReference type="PANTHER" id="PTHR43884:SF20">
    <property type="entry name" value="ACYL-COA DEHYDROGENASE FADE28"/>
    <property type="match status" value="1"/>
</dbReference>
<accession>A0A6J7GFW3</accession>
<reference evidence="5" key="1">
    <citation type="submission" date="2020-05" db="EMBL/GenBank/DDBJ databases">
        <authorList>
            <person name="Chiriac C."/>
            <person name="Salcher M."/>
            <person name="Ghai R."/>
            <person name="Kavagutti S V."/>
        </authorList>
    </citation>
    <scope>NUCLEOTIDE SEQUENCE</scope>
</reference>
<evidence type="ECO:0000259" key="4">
    <source>
        <dbReference type="Pfam" id="PF00441"/>
    </source>
</evidence>
<dbReference type="GO" id="GO:0003995">
    <property type="term" value="F:acyl-CoA dehydrogenase activity"/>
    <property type="evidence" value="ECO:0007669"/>
    <property type="project" value="TreeGrafter"/>
</dbReference>
<dbReference type="SUPFAM" id="SSF47203">
    <property type="entry name" value="Acyl-CoA dehydrogenase C-terminal domain-like"/>
    <property type="match status" value="1"/>
</dbReference>
<proteinExistence type="predicted"/>